<dbReference type="InterPro" id="IPR036465">
    <property type="entry name" value="vWFA_dom_sf"/>
</dbReference>
<accession>A0A8T0H590</accession>
<dbReference type="Gene3D" id="3.40.50.410">
    <property type="entry name" value="von Willebrand factor, type A domain"/>
    <property type="match status" value="1"/>
</dbReference>
<dbReference type="PANTHER" id="PTHR10166:SF37">
    <property type="entry name" value="STOLID, ISOFORM H"/>
    <property type="match status" value="1"/>
</dbReference>
<dbReference type="SUPFAM" id="SSF53300">
    <property type="entry name" value="vWA-like"/>
    <property type="match status" value="1"/>
</dbReference>
<dbReference type="AlphaFoldDB" id="A0A8T0H590"/>
<protein>
    <recommendedName>
        <fullName evidence="5">VWFA domain-containing protein</fullName>
    </recommendedName>
</protein>
<dbReference type="InterPro" id="IPR051173">
    <property type="entry name" value="Ca_channel_alpha-2/delta"/>
</dbReference>
<dbReference type="Proteomes" id="UP000822688">
    <property type="component" value="Chromosome 8"/>
</dbReference>
<dbReference type="PANTHER" id="PTHR10166">
    <property type="entry name" value="VOLTAGE-DEPENDENT CALCIUM CHANNEL SUBUNIT ALPHA-2/DELTA-RELATED"/>
    <property type="match status" value="1"/>
</dbReference>
<evidence type="ECO:0008006" key="5">
    <source>
        <dbReference type="Google" id="ProtNLM"/>
    </source>
</evidence>
<evidence type="ECO:0000256" key="2">
    <source>
        <dbReference type="SAM" id="SignalP"/>
    </source>
</evidence>
<reference evidence="3" key="1">
    <citation type="submission" date="2020-06" db="EMBL/GenBank/DDBJ databases">
        <title>WGS assembly of Ceratodon purpureus strain R40.</title>
        <authorList>
            <person name="Carey S.B."/>
            <person name="Jenkins J."/>
            <person name="Shu S."/>
            <person name="Lovell J.T."/>
            <person name="Sreedasyam A."/>
            <person name="Maumus F."/>
            <person name="Tiley G.P."/>
            <person name="Fernandez-Pozo N."/>
            <person name="Barry K."/>
            <person name="Chen C."/>
            <person name="Wang M."/>
            <person name="Lipzen A."/>
            <person name="Daum C."/>
            <person name="Saski C.A."/>
            <person name="Payton A.C."/>
            <person name="Mcbreen J.C."/>
            <person name="Conrad R.E."/>
            <person name="Kollar L.M."/>
            <person name="Olsson S."/>
            <person name="Huttunen S."/>
            <person name="Landis J.B."/>
            <person name="Wickett N.J."/>
            <person name="Johnson M.G."/>
            <person name="Rensing S.A."/>
            <person name="Grimwood J."/>
            <person name="Schmutz J."/>
            <person name="Mcdaniel S.F."/>
        </authorList>
    </citation>
    <scope>NUCLEOTIDE SEQUENCE</scope>
    <source>
        <strain evidence="3">R40</strain>
    </source>
</reference>
<feature type="transmembrane region" description="Helical" evidence="1">
    <location>
        <begin position="550"/>
        <end position="576"/>
    </location>
</feature>
<organism evidence="3 4">
    <name type="scientific">Ceratodon purpureus</name>
    <name type="common">Fire moss</name>
    <name type="synonym">Dicranum purpureum</name>
    <dbReference type="NCBI Taxonomy" id="3225"/>
    <lineage>
        <taxon>Eukaryota</taxon>
        <taxon>Viridiplantae</taxon>
        <taxon>Streptophyta</taxon>
        <taxon>Embryophyta</taxon>
        <taxon>Bryophyta</taxon>
        <taxon>Bryophytina</taxon>
        <taxon>Bryopsida</taxon>
        <taxon>Dicranidae</taxon>
        <taxon>Pseudoditrichales</taxon>
        <taxon>Ditrichaceae</taxon>
        <taxon>Ceratodon</taxon>
    </lineage>
</organism>
<keyword evidence="2" id="KW-0732">Signal</keyword>
<dbReference type="GO" id="GO:0005245">
    <property type="term" value="F:voltage-gated calcium channel activity"/>
    <property type="evidence" value="ECO:0007669"/>
    <property type="project" value="TreeGrafter"/>
</dbReference>
<name>A0A8T0H590_CERPU</name>
<evidence type="ECO:0000313" key="3">
    <source>
        <dbReference type="EMBL" id="KAG0564272.1"/>
    </source>
</evidence>
<feature type="chain" id="PRO_5035946794" description="VWFA domain-containing protein" evidence="2">
    <location>
        <begin position="40"/>
        <end position="599"/>
    </location>
</feature>
<gene>
    <name evidence="3" type="ORF">KC19_8G097500</name>
</gene>
<keyword evidence="1" id="KW-0812">Transmembrane</keyword>
<dbReference type="GO" id="GO:0005891">
    <property type="term" value="C:voltage-gated calcium channel complex"/>
    <property type="evidence" value="ECO:0007669"/>
    <property type="project" value="TreeGrafter"/>
</dbReference>
<feature type="signal peptide" evidence="2">
    <location>
        <begin position="1"/>
        <end position="39"/>
    </location>
</feature>
<evidence type="ECO:0000256" key="1">
    <source>
        <dbReference type="SAM" id="Phobius"/>
    </source>
</evidence>
<sequence>MRQVAKMVAKSRIWVFAGGFHRIVFLSVCLSVCLEAALAQGSDAGKVYLDQKELEVKWIAGNASLNDANCGSLDGCKAANCSRVRCYPVSGGAPLQCAPAENQFYGLCTSGGCKDQIQVDYSRSYVNLPAPASTKLSAEVARDICLQRMLDSTFQTLSVPSNYSEFFFGSTSGAFRQFPGREQNETQCTSYEPRLRPWYLNGVSVSKDVKILVDVARSMEQPVTVDYNRPPSSTYLDVAKDITLGLLNAFSPQDYVEVISFDSVTVSSLGGSFLVNSSYDYFNPSGHSELAALVTDVNNLVASSVPAALSNLNGAILKAASSFNQLKSLKVIIVLSNGLFVVNSTTFPSIALQSNKAKLMVYKLPTNDDGGDTFLLKTSFQKDICSVQGSFKSLDALATANPLYSMRSYFTYLARIQLSAVGGNVTWSNTYPSVSQNQTSLSPTYPAFGSDGVLIGVVGSDVVIDKLDEPLRTLVLQDFSRRNRGTLQAPANISMTCDYQTTPANVVCPTSTPPSSSAICPRNDTSSTLAERTCCGTCGPSSGSSGKSGLAAGAIAGISIAAVVPVVTAVCTICAIRWWRRRRPGQEDQGDDPVFPGDD</sequence>
<dbReference type="CDD" id="cd18773">
    <property type="entry name" value="PDC1_HK_sensor"/>
    <property type="match status" value="1"/>
</dbReference>
<comment type="caution">
    <text evidence="3">The sequence shown here is derived from an EMBL/GenBank/DDBJ whole genome shotgun (WGS) entry which is preliminary data.</text>
</comment>
<dbReference type="EMBL" id="CM026429">
    <property type="protein sequence ID" value="KAG0564272.1"/>
    <property type="molecule type" value="Genomic_DNA"/>
</dbReference>
<keyword evidence="4" id="KW-1185">Reference proteome</keyword>
<proteinExistence type="predicted"/>
<keyword evidence="1" id="KW-0472">Membrane</keyword>
<evidence type="ECO:0000313" key="4">
    <source>
        <dbReference type="Proteomes" id="UP000822688"/>
    </source>
</evidence>
<keyword evidence="1" id="KW-1133">Transmembrane helix</keyword>